<feature type="transmembrane region" description="Helical" evidence="2">
    <location>
        <begin position="251"/>
        <end position="272"/>
    </location>
</feature>
<evidence type="ECO:0000313" key="3">
    <source>
        <dbReference type="EMBL" id="MDK4306083.1"/>
    </source>
</evidence>
<name>A0AAP4BQ03_9CORY</name>
<reference evidence="3" key="1">
    <citation type="submission" date="2023-05" db="EMBL/GenBank/DDBJ databases">
        <title>Metabolic capabilities are highly conserved among human nasal-associated Corynebacterium species in pangenomic analyses.</title>
        <authorList>
            <person name="Tran T.H."/>
            <person name="Roberts A.Q."/>
            <person name="Escapa I.F."/>
            <person name="Gao W."/>
            <person name="Conlan S."/>
            <person name="Kong H."/>
            <person name="Segre J.A."/>
            <person name="Kelly M.S."/>
            <person name="Lemon K.P."/>
        </authorList>
    </citation>
    <scope>NUCLEOTIDE SEQUENCE</scope>
    <source>
        <strain evidence="3">KPL2773</strain>
    </source>
</reference>
<feature type="transmembrane region" description="Helical" evidence="2">
    <location>
        <begin position="284"/>
        <end position="303"/>
    </location>
</feature>
<dbReference type="AlphaFoldDB" id="A0AAP4BQ03"/>
<keyword evidence="2" id="KW-0812">Transmembrane</keyword>
<dbReference type="RefSeq" id="WP_284586902.1">
    <property type="nucleotide sequence ID" value="NZ_CP100362.1"/>
</dbReference>
<dbReference type="EMBL" id="JASNVH010000001">
    <property type="protein sequence ID" value="MDK4306083.1"/>
    <property type="molecule type" value="Genomic_DNA"/>
</dbReference>
<dbReference type="Pfam" id="PF07907">
    <property type="entry name" value="YibE_F"/>
    <property type="match status" value="1"/>
</dbReference>
<feature type="transmembrane region" description="Helical" evidence="2">
    <location>
        <begin position="203"/>
        <end position="220"/>
    </location>
</feature>
<organism evidence="3 4">
    <name type="scientific">Corynebacterium pseudodiphtheriticum</name>
    <dbReference type="NCBI Taxonomy" id="37637"/>
    <lineage>
        <taxon>Bacteria</taxon>
        <taxon>Bacillati</taxon>
        <taxon>Actinomycetota</taxon>
        <taxon>Actinomycetes</taxon>
        <taxon>Mycobacteriales</taxon>
        <taxon>Corynebacteriaceae</taxon>
        <taxon>Corynebacterium</taxon>
    </lineage>
</organism>
<feature type="transmembrane region" description="Helical" evidence="2">
    <location>
        <begin position="67"/>
        <end position="87"/>
    </location>
</feature>
<comment type="caution">
    <text evidence="3">The sequence shown here is derived from an EMBL/GenBank/DDBJ whole genome shotgun (WGS) entry which is preliminary data.</text>
</comment>
<feature type="transmembrane region" description="Helical" evidence="2">
    <location>
        <begin position="315"/>
        <end position="339"/>
    </location>
</feature>
<feature type="compositionally biased region" description="Low complexity" evidence="1">
    <location>
        <begin position="8"/>
        <end position="32"/>
    </location>
</feature>
<feature type="transmembrane region" description="Helical" evidence="2">
    <location>
        <begin position="227"/>
        <end position="245"/>
    </location>
</feature>
<evidence type="ECO:0000256" key="1">
    <source>
        <dbReference type="SAM" id="MobiDB-lite"/>
    </source>
</evidence>
<dbReference type="Proteomes" id="UP001224412">
    <property type="component" value="Unassembled WGS sequence"/>
</dbReference>
<dbReference type="InterPro" id="IPR012507">
    <property type="entry name" value="YibE_F"/>
</dbReference>
<feature type="transmembrane region" description="Helical" evidence="2">
    <location>
        <begin position="380"/>
        <end position="399"/>
    </location>
</feature>
<proteinExistence type="predicted"/>
<accession>A0AAP4BQ03</accession>
<sequence>MGRHHRTSSSQSAQSLLAQQKQSANQAAPAPQTTETTRPGQQSAQPEHQPSGRSLNAIKTWTWPQRVLAAGLILAAAATIIGFIIQWPPNEEPPVSEQFEQTSSLSGELVDGTVAIVQPGMCGSPSNGQVFDTSPQTNPEAPNDCTHAIIDLTSGEHEGQRTLLEIHPEIPGNPQLEEGDRIALSKHDAGSYGFQDFQRSTTIWLWLAAAVILIIAVGAWRGLRAVFGLVITLAVIAAFLIPGLIHGGSAILLALTCGAAVLFLVLFLVHGFSWKTASAMGGTLLALCLSVGLSTLAVATAGIRGLGDENNLNILVYLPGVSISGLMLAGMIIGALGVLNDVTIAQASTVNEMRELEPGAKPLRLFAGAMRVGRDHIASMVYTLVLSYTGVALPTLLLLSISGRPLGQILSSDIMATEILRSVTGAIALVLAVPLTTAIAALTVRAPAAVDAAPREA</sequence>
<protein>
    <submittedName>
        <fullName evidence="3">YibE/F family protein</fullName>
    </submittedName>
</protein>
<keyword evidence="2" id="KW-1133">Transmembrane helix</keyword>
<evidence type="ECO:0000256" key="2">
    <source>
        <dbReference type="SAM" id="Phobius"/>
    </source>
</evidence>
<dbReference type="PANTHER" id="PTHR41771">
    <property type="entry name" value="MEMBRANE PROTEIN-RELATED"/>
    <property type="match status" value="1"/>
</dbReference>
<feature type="transmembrane region" description="Helical" evidence="2">
    <location>
        <begin position="419"/>
        <end position="442"/>
    </location>
</feature>
<gene>
    <name evidence="3" type="ORF">QPX42_00710</name>
</gene>
<keyword evidence="2" id="KW-0472">Membrane</keyword>
<feature type="compositionally biased region" description="Polar residues" evidence="1">
    <location>
        <begin position="33"/>
        <end position="54"/>
    </location>
</feature>
<dbReference type="PANTHER" id="PTHR41771:SF1">
    <property type="entry name" value="MEMBRANE PROTEIN"/>
    <property type="match status" value="1"/>
</dbReference>
<evidence type="ECO:0000313" key="4">
    <source>
        <dbReference type="Proteomes" id="UP001224412"/>
    </source>
</evidence>
<feature type="region of interest" description="Disordered" evidence="1">
    <location>
        <begin position="1"/>
        <end position="54"/>
    </location>
</feature>